<evidence type="ECO:0000313" key="1">
    <source>
        <dbReference type="EMBL" id="KZS01610.1"/>
    </source>
</evidence>
<reference evidence="1 2" key="1">
    <citation type="submission" date="2016-03" db="EMBL/GenBank/DDBJ databases">
        <title>EvidentialGene: Evidence-directed Construction of Genes on Genomes.</title>
        <authorList>
            <person name="Gilbert D.G."/>
            <person name="Choi J.-H."/>
            <person name="Mockaitis K."/>
            <person name="Colbourne J."/>
            <person name="Pfrender M."/>
        </authorList>
    </citation>
    <scope>NUCLEOTIDE SEQUENCE [LARGE SCALE GENOMIC DNA]</scope>
    <source>
        <strain evidence="1 2">Xinb3</strain>
        <tissue evidence="1">Complete organism</tissue>
    </source>
</reference>
<keyword evidence="2" id="KW-1185">Reference proteome</keyword>
<dbReference type="Proteomes" id="UP000076858">
    <property type="component" value="Unassembled WGS sequence"/>
</dbReference>
<proteinExistence type="predicted"/>
<accession>A0A164ITW6</accession>
<dbReference type="AlphaFoldDB" id="A0A164ITW6"/>
<gene>
    <name evidence="1" type="ORF">APZ42_001682</name>
</gene>
<comment type="caution">
    <text evidence="1">The sequence shown here is derived from an EMBL/GenBank/DDBJ whole genome shotgun (WGS) entry which is preliminary data.</text>
</comment>
<name>A0A164ITW6_9CRUS</name>
<protein>
    <submittedName>
        <fullName evidence="1">Uncharacterized protein</fullName>
    </submittedName>
</protein>
<dbReference type="EMBL" id="LRGB01006498">
    <property type="protein sequence ID" value="KZS01610.1"/>
    <property type="molecule type" value="Genomic_DNA"/>
</dbReference>
<sequence length="112" mass="13370">FFQEIQKTKKCINYPHSPLLVYNCGIQFSTRQFIWKLTSPASLFFPLQDYVIRQVYKDRKRKENGETIRKRIIFQPVSSYNRLIESFATRAKGHNQLEVWGSNPRLDIETRT</sequence>
<organism evidence="1 2">
    <name type="scientific">Daphnia magna</name>
    <dbReference type="NCBI Taxonomy" id="35525"/>
    <lineage>
        <taxon>Eukaryota</taxon>
        <taxon>Metazoa</taxon>
        <taxon>Ecdysozoa</taxon>
        <taxon>Arthropoda</taxon>
        <taxon>Crustacea</taxon>
        <taxon>Branchiopoda</taxon>
        <taxon>Diplostraca</taxon>
        <taxon>Cladocera</taxon>
        <taxon>Anomopoda</taxon>
        <taxon>Daphniidae</taxon>
        <taxon>Daphnia</taxon>
    </lineage>
</organism>
<feature type="non-terminal residue" evidence="1">
    <location>
        <position position="1"/>
    </location>
</feature>
<evidence type="ECO:0000313" key="2">
    <source>
        <dbReference type="Proteomes" id="UP000076858"/>
    </source>
</evidence>